<reference evidence="2" key="1">
    <citation type="submission" date="2007-07" db="EMBL/GenBank/DDBJ databases">
        <title>PCAP assembly of the Caenorhabditis remanei genome.</title>
        <authorList>
            <consortium name="The Caenorhabditis remanei Sequencing Consortium"/>
            <person name="Wilson R.K."/>
        </authorList>
    </citation>
    <scope>NUCLEOTIDE SEQUENCE [LARGE SCALE GENOMIC DNA]</scope>
    <source>
        <strain evidence="2">PB4641</strain>
    </source>
</reference>
<accession>E3N1W2</accession>
<dbReference type="InterPro" id="IPR043968">
    <property type="entry name" value="SGNH"/>
</dbReference>
<dbReference type="PANTHER" id="PTHR23028">
    <property type="entry name" value="ACETYLTRANSFERASE"/>
    <property type="match status" value="1"/>
</dbReference>
<dbReference type="InterPro" id="IPR050879">
    <property type="entry name" value="Acyltransferase_3"/>
</dbReference>
<dbReference type="Pfam" id="PF19040">
    <property type="entry name" value="SGNH"/>
    <property type="match status" value="1"/>
</dbReference>
<feature type="domain" description="SGNH" evidence="1">
    <location>
        <begin position="106"/>
        <end position="324"/>
    </location>
</feature>
<dbReference type="HOGENOM" id="CLU_057812_0_0_1"/>
<protein>
    <recommendedName>
        <fullName evidence="1">SGNH domain-containing protein</fullName>
    </recommendedName>
</protein>
<dbReference type="OrthoDB" id="5864571at2759"/>
<dbReference type="OMA" id="HNILQFR"/>
<dbReference type="PANTHER" id="PTHR23028:SF65">
    <property type="entry name" value="ACYLTRANSFERASE"/>
    <property type="match status" value="1"/>
</dbReference>
<name>E3N1W2_CAERE</name>
<dbReference type="AlphaFoldDB" id="E3N1W2"/>
<evidence type="ECO:0000313" key="3">
    <source>
        <dbReference type="Proteomes" id="UP000008281"/>
    </source>
</evidence>
<keyword evidence="3" id="KW-1185">Reference proteome</keyword>
<dbReference type="GO" id="GO:0000271">
    <property type="term" value="P:polysaccharide biosynthetic process"/>
    <property type="evidence" value="ECO:0007669"/>
    <property type="project" value="TreeGrafter"/>
</dbReference>
<gene>
    <name evidence="2" type="ORF">CRE_14837</name>
</gene>
<sequence length="333" mass="39211">MSKFIRITVSIFVSSITIHHIFEQKYLKLDWKALVPLVFILVLGNVFLQNSIREHSFWNATYPADIQRIVSMNKAQLPNFWALDPQMKDCTEEVLEDSIEPSRNYGYGHCQQGHGNFSIMMLGNSFVLNFMNPIRAHFHQNYSDFRYMSFSGGYGITADSGESRSSMVVFKKHVQQFKPDVLFIIMKHSYNVLFPILENDQIVQEMEENIKIYEKFVKKLYIMNHFPTFEENFLNRFLQNVINRPDELEPLHINRREHDKVMKFVRKRLQMVKCEKCEFFDISHVFAEDDKYLTFDRDELLAYADNTGHITAAGVKLCEPVFEKLAKKVMDNV</sequence>
<dbReference type="Proteomes" id="UP000008281">
    <property type="component" value="Unassembled WGS sequence"/>
</dbReference>
<evidence type="ECO:0000259" key="1">
    <source>
        <dbReference type="Pfam" id="PF19040"/>
    </source>
</evidence>
<dbReference type="GO" id="GO:0016020">
    <property type="term" value="C:membrane"/>
    <property type="evidence" value="ECO:0007669"/>
    <property type="project" value="TreeGrafter"/>
</dbReference>
<dbReference type="InParanoid" id="E3N1W2"/>
<evidence type="ECO:0000313" key="2">
    <source>
        <dbReference type="EMBL" id="EFO83837.1"/>
    </source>
</evidence>
<dbReference type="EMBL" id="DS268510">
    <property type="protein sequence ID" value="EFO83837.1"/>
    <property type="molecule type" value="Genomic_DNA"/>
</dbReference>
<organism evidence="3">
    <name type="scientific">Caenorhabditis remanei</name>
    <name type="common">Caenorhabditis vulgaris</name>
    <dbReference type="NCBI Taxonomy" id="31234"/>
    <lineage>
        <taxon>Eukaryota</taxon>
        <taxon>Metazoa</taxon>
        <taxon>Ecdysozoa</taxon>
        <taxon>Nematoda</taxon>
        <taxon>Chromadorea</taxon>
        <taxon>Rhabditida</taxon>
        <taxon>Rhabditina</taxon>
        <taxon>Rhabditomorpha</taxon>
        <taxon>Rhabditoidea</taxon>
        <taxon>Rhabditidae</taxon>
        <taxon>Peloderinae</taxon>
        <taxon>Caenorhabditis</taxon>
    </lineage>
</organism>
<proteinExistence type="predicted"/>